<gene>
    <name evidence="2" type="ORF">R3P38DRAFT_2771728</name>
</gene>
<evidence type="ECO:0000313" key="3">
    <source>
        <dbReference type="Proteomes" id="UP001362999"/>
    </source>
</evidence>
<comment type="caution">
    <text evidence="2">The sequence shown here is derived from an EMBL/GenBank/DDBJ whole genome shotgun (WGS) entry which is preliminary data.</text>
</comment>
<proteinExistence type="predicted"/>
<evidence type="ECO:0000313" key="2">
    <source>
        <dbReference type="EMBL" id="KAK7036240.1"/>
    </source>
</evidence>
<feature type="signal peptide" evidence="1">
    <location>
        <begin position="1"/>
        <end position="19"/>
    </location>
</feature>
<organism evidence="2 3">
    <name type="scientific">Favolaschia claudopus</name>
    <dbReference type="NCBI Taxonomy" id="2862362"/>
    <lineage>
        <taxon>Eukaryota</taxon>
        <taxon>Fungi</taxon>
        <taxon>Dikarya</taxon>
        <taxon>Basidiomycota</taxon>
        <taxon>Agaricomycotina</taxon>
        <taxon>Agaricomycetes</taxon>
        <taxon>Agaricomycetidae</taxon>
        <taxon>Agaricales</taxon>
        <taxon>Marasmiineae</taxon>
        <taxon>Mycenaceae</taxon>
        <taxon>Favolaschia</taxon>
    </lineage>
</organism>
<evidence type="ECO:0000256" key="1">
    <source>
        <dbReference type="SAM" id="SignalP"/>
    </source>
</evidence>
<reference evidence="2 3" key="1">
    <citation type="journal article" date="2024" name="J Genomics">
        <title>Draft genome sequencing and assembly of Favolaschia claudopus CIRM-BRFM 2984 isolated from oak limbs.</title>
        <authorList>
            <person name="Navarro D."/>
            <person name="Drula E."/>
            <person name="Chaduli D."/>
            <person name="Cazenave R."/>
            <person name="Ahrendt S."/>
            <person name="Wang J."/>
            <person name="Lipzen A."/>
            <person name="Daum C."/>
            <person name="Barry K."/>
            <person name="Grigoriev I.V."/>
            <person name="Favel A."/>
            <person name="Rosso M.N."/>
            <person name="Martin F."/>
        </authorList>
    </citation>
    <scope>NUCLEOTIDE SEQUENCE [LARGE SCALE GENOMIC DNA]</scope>
    <source>
        <strain evidence="2 3">CIRM-BRFM 2984</strain>
    </source>
</reference>
<keyword evidence="3" id="KW-1185">Reference proteome</keyword>
<dbReference type="AlphaFoldDB" id="A0AAW0CEY5"/>
<protein>
    <submittedName>
        <fullName evidence="2">Uncharacterized protein</fullName>
    </submittedName>
</protein>
<name>A0AAW0CEY5_9AGAR</name>
<accession>A0AAW0CEY5</accession>
<dbReference type="Proteomes" id="UP001362999">
    <property type="component" value="Unassembled WGS sequence"/>
</dbReference>
<keyword evidence="1" id="KW-0732">Signal</keyword>
<dbReference type="EMBL" id="JAWWNJ010000019">
    <property type="protein sequence ID" value="KAK7036240.1"/>
    <property type="molecule type" value="Genomic_DNA"/>
</dbReference>
<feature type="chain" id="PRO_5043956687" evidence="1">
    <location>
        <begin position="20"/>
        <end position="156"/>
    </location>
</feature>
<sequence length="156" mass="16757">MGVQFALSCFLTLLAAAYAAPASIPTQSESPVISEVEIGYSAGMVVVLKQNSFAQITATRETRSVIPTSSGAQTVSGTDIFATVDIAGINVGILHPIQEEKQPQKKPVRGSWDSKLNFEYLFQTVSNADLPADVRETELLVGQISADQWYLKKPGP</sequence>